<dbReference type="InterPro" id="IPR052895">
    <property type="entry name" value="HetReg/Transcr_Mod"/>
</dbReference>
<proteinExistence type="predicted"/>
<keyword evidence="3" id="KW-1185">Reference proteome</keyword>
<comment type="caution">
    <text evidence="2">The sequence shown here is derived from an EMBL/GenBank/DDBJ whole genome shotgun (WGS) entry which is preliminary data.</text>
</comment>
<dbReference type="Pfam" id="PF06985">
    <property type="entry name" value="HET"/>
    <property type="match status" value="1"/>
</dbReference>
<dbReference type="PANTHER" id="PTHR24148:SF73">
    <property type="entry name" value="HET DOMAIN PROTEIN (AFU_ORTHOLOGUE AFUA_8G01020)"/>
    <property type="match status" value="1"/>
</dbReference>
<dbReference type="InterPro" id="IPR010730">
    <property type="entry name" value="HET"/>
</dbReference>
<dbReference type="Proteomes" id="UP000758155">
    <property type="component" value="Unassembled WGS sequence"/>
</dbReference>
<dbReference type="PANTHER" id="PTHR24148">
    <property type="entry name" value="ANKYRIN REPEAT DOMAIN-CONTAINING PROTEIN 39 HOMOLOG-RELATED"/>
    <property type="match status" value="1"/>
</dbReference>
<sequence length="633" mass="71979">MHEANNAAHSRVPSIASVRPLALRKASDGEHTQAPNLTMHDLPDPVYQHESLDHRRSIRLLELLPDAFGQPLRCIINQYPHGHGVSYEALSYTWDDPDFPECISVGDEPSAPFLCITRNLYNALQHLRDPNRPRLLWIDALCIDQSNLEEKGHQVAHMGRIYSAAEDVIVWLGVSRSRGIPHVLEKLVNLGEQLRNPDLGYTAKITGLYVRLQAAKFFDFTWFFRVWTVQEFVLGKRVWFQIGSYRCDEGTMRAALKNLQDAIDKVFTFEHDILGPTAKDVTTIRSINNLFQIRTYHQCAQTASPQPNSTPLTLVLCASSLARHRLCADKRDRIYGMLAIASGNKVYPNYHESAETLFLEVATESLQQGDFSMLHEHSMQDYENATSFLLSAFEPSDGEHLPVWRTVSRHAFQASTKLPVQVLVQNATQITIAGLTIDTILHDVHLARAAPDPRVHMQGNAAGKAALVREYSMSWYQAQYETRCQPYEDERVFDVMVRTIVADSHQVQDVDGAMKEFDDWPIDEQKKLWQRSLFKTERGYLGLGSHDLRPGDLVVLFSGAKTPFILRKEPDSDSQGPIRYRLVSDCYLHGWMNGDYFGHKVIDEDGHVIRGPPLTLPRKQTEKVLKQQQFIIC</sequence>
<gene>
    <name evidence="2" type="ORF">E8E12_008721</name>
</gene>
<feature type="domain" description="Heterokaryon incompatibility" evidence="1">
    <location>
        <begin position="87"/>
        <end position="231"/>
    </location>
</feature>
<reference evidence="2" key="1">
    <citation type="submission" date="2019-04" db="EMBL/GenBank/DDBJ databases">
        <title>Sequencing of skin fungus with MAO and IRED activity.</title>
        <authorList>
            <person name="Marsaioli A.J."/>
            <person name="Bonatto J.M.C."/>
            <person name="Reis Junior O."/>
        </authorList>
    </citation>
    <scope>NUCLEOTIDE SEQUENCE</scope>
    <source>
        <strain evidence="2">28M1</strain>
    </source>
</reference>
<protein>
    <recommendedName>
        <fullName evidence="1">Heterokaryon incompatibility domain-containing protein</fullName>
    </recommendedName>
</protein>
<evidence type="ECO:0000313" key="3">
    <source>
        <dbReference type="Proteomes" id="UP000758155"/>
    </source>
</evidence>
<accession>A0A9P4WPH2</accession>
<name>A0A9P4WPH2_9PLEO</name>
<dbReference type="Pfam" id="PF26639">
    <property type="entry name" value="Het-6_barrel"/>
    <property type="match status" value="1"/>
</dbReference>
<dbReference type="EMBL" id="SWKV01000035">
    <property type="protein sequence ID" value="KAF3038698.1"/>
    <property type="molecule type" value="Genomic_DNA"/>
</dbReference>
<evidence type="ECO:0000313" key="2">
    <source>
        <dbReference type="EMBL" id="KAF3038698.1"/>
    </source>
</evidence>
<evidence type="ECO:0000259" key="1">
    <source>
        <dbReference type="Pfam" id="PF06985"/>
    </source>
</evidence>
<dbReference type="OrthoDB" id="3553147at2759"/>
<organism evidence="2 3">
    <name type="scientific">Didymella heteroderae</name>
    <dbReference type="NCBI Taxonomy" id="1769908"/>
    <lineage>
        <taxon>Eukaryota</taxon>
        <taxon>Fungi</taxon>
        <taxon>Dikarya</taxon>
        <taxon>Ascomycota</taxon>
        <taxon>Pezizomycotina</taxon>
        <taxon>Dothideomycetes</taxon>
        <taxon>Pleosporomycetidae</taxon>
        <taxon>Pleosporales</taxon>
        <taxon>Pleosporineae</taxon>
        <taxon>Didymellaceae</taxon>
        <taxon>Didymella</taxon>
    </lineage>
</organism>
<dbReference type="AlphaFoldDB" id="A0A9P4WPH2"/>